<evidence type="ECO:0000313" key="8">
    <source>
        <dbReference type="Proteomes" id="UP000627292"/>
    </source>
</evidence>
<dbReference type="InterPro" id="IPR014284">
    <property type="entry name" value="RNA_pol_sigma-70_dom"/>
</dbReference>
<dbReference type="Gene3D" id="1.10.10.10">
    <property type="entry name" value="Winged helix-like DNA-binding domain superfamily/Winged helix DNA-binding domain"/>
    <property type="match status" value="1"/>
</dbReference>
<dbReference type="SUPFAM" id="SSF88946">
    <property type="entry name" value="Sigma2 domain of RNA polymerase sigma factors"/>
    <property type="match status" value="1"/>
</dbReference>
<feature type="domain" description="RNA polymerase sigma-70 region 2" evidence="5">
    <location>
        <begin position="26"/>
        <end position="92"/>
    </location>
</feature>
<evidence type="ECO:0000313" key="7">
    <source>
        <dbReference type="EMBL" id="GGH68201.1"/>
    </source>
</evidence>
<dbReference type="EMBL" id="BMIB01000002">
    <property type="protein sequence ID" value="GGH68201.1"/>
    <property type="molecule type" value="Genomic_DNA"/>
</dbReference>
<evidence type="ECO:0000256" key="4">
    <source>
        <dbReference type="ARBA" id="ARBA00023163"/>
    </source>
</evidence>
<evidence type="ECO:0000256" key="1">
    <source>
        <dbReference type="ARBA" id="ARBA00010641"/>
    </source>
</evidence>
<gene>
    <name evidence="7" type="ORF">GCM10011379_24260</name>
</gene>
<evidence type="ECO:0000259" key="5">
    <source>
        <dbReference type="Pfam" id="PF04542"/>
    </source>
</evidence>
<keyword evidence="4" id="KW-0804">Transcription</keyword>
<proteinExistence type="inferred from homology"/>
<dbReference type="AlphaFoldDB" id="A0A917IXP9"/>
<comment type="caution">
    <text evidence="7">The sequence shown here is derived from an EMBL/GenBank/DDBJ whole genome shotgun (WGS) entry which is preliminary data.</text>
</comment>
<keyword evidence="3" id="KW-0731">Sigma factor</keyword>
<reference evidence="7" key="2">
    <citation type="submission" date="2020-09" db="EMBL/GenBank/DDBJ databases">
        <authorList>
            <person name="Sun Q."/>
            <person name="Zhou Y."/>
        </authorList>
    </citation>
    <scope>NUCLEOTIDE SEQUENCE</scope>
    <source>
        <strain evidence="7">CGMCC 1.15290</strain>
    </source>
</reference>
<dbReference type="InterPro" id="IPR036388">
    <property type="entry name" value="WH-like_DNA-bd_sf"/>
</dbReference>
<sequence length="183" mass="21466">MNKQATNDALLWEQVRNGNEKAFEILYYKYHPFLLQTTAGIVKDPEAAAELVQQLFVKLWTNRHSIHISNNLKGYLCRMRQNLLYDTLKKNGTANRYYNTQLEQPRVLSYTHVEERLHARIHLQKVKKQLLKLTPRKRIVYQLVRMEGFSCEAVATQLATKERTVRNQAAEAAMEIASYINRM</sequence>
<evidence type="ECO:0000256" key="2">
    <source>
        <dbReference type="ARBA" id="ARBA00023015"/>
    </source>
</evidence>
<reference evidence="7" key="1">
    <citation type="journal article" date="2014" name="Int. J. Syst. Evol. Microbiol.">
        <title>Complete genome sequence of Corynebacterium casei LMG S-19264T (=DSM 44701T), isolated from a smear-ripened cheese.</title>
        <authorList>
            <consortium name="US DOE Joint Genome Institute (JGI-PGF)"/>
            <person name="Walter F."/>
            <person name="Albersmeier A."/>
            <person name="Kalinowski J."/>
            <person name="Ruckert C."/>
        </authorList>
    </citation>
    <scope>NUCLEOTIDE SEQUENCE</scope>
    <source>
        <strain evidence="7">CGMCC 1.15290</strain>
    </source>
</reference>
<dbReference type="GO" id="GO:0003677">
    <property type="term" value="F:DNA binding"/>
    <property type="evidence" value="ECO:0007669"/>
    <property type="project" value="InterPro"/>
</dbReference>
<dbReference type="Pfam" id="PF04542">
    <property type="entry name" value="Sigma70_r2"/>
    <property type="match status" value="1"/>
</dbReference>
<dbReference type="GO" id="GO:0016987">
    <property type="term" value="F:sigma factor activity"/>
    <property type="evidence" value="ECO:0007669"/>
    <property type="project" value="UniProtKB-KW"/>
</dbReference>
<dbReference type="InterPro" id="IPR013324">
    <property type="entry name" value="RNA_pol_sigma_r3/r4-like"/>
</dbReference>
<dbReference type="InterPro" id="IPR039425">
    <property type="entry name" value="RNA_pol_sigma-70-like"/>
</dbReference>
<dbReference type="PANTHER" id="PTHR43133:SF46">
    <property type="entry name" value="RNA POLYMERASE SIGMA-70 FACTOR ECF SUBFAMILY"/>
    <property type="match status" value="1"/>
</dbReference>
<organism evidence="7 8">
    <name type="scientific">Filimonas zeae</name>
    <dbReference type="NCBI Taxonomy" id="1737353"/>
    <lineage>
        <taxon>Bacteria</taxon>
        <taxon>Pseudomonadati</taxon>
        <taxon>Bacteroidota</taxon>
        <taxon>Chitinophagia</taxon>
        <taxon>Chitinophagales</taxon>
        <taxon>Chitinophagaceae</taxon>
        <taxon>Filimonas</taxon>
    </lineage>
</organism>
<dbReference type="Pfam" id="PF08281">
    <property type="entry name" value="Sigma70_r4_2"/>
    <property type="match status" value="1"/>
</dbReference>
<feature type="domain" description="RNA polymerase sigma factor 70 region 4 type 2" evidence="6">
    <location>
        <begin position="124"/>
        <end position="172"/>
    </location>
</feature>
<name>A0A917IXP9_9BACT</name>
<dbReference type="Gene3D" id="1.10.1740.10">
    <property type="match status" value="1"/>
</dbReference>
<protein>
    <submittedName>
        <fullName evidence="7">DNA-directed RNA polymerase sigma-70 factor</fullName>
    </submittedName>
</protein>
<dbReference type="SUPFAM" id="SSF88659">
    <property type="entry name" value="Sigma3 and sigma4 domains of RNA polymerase sigma factors"/>
    <property type="match status" value="1"/>
</dbReference>
<dbReference type="GO" id="GO:0006352">
    <property type="term" value="P:DNA-templated transcription initiation"/>
    <property type="evidence" value="ECO:0007669"/>
    <property type="project" value="InterPro"/>
</dbReference>
<evidence type="ECO:0000256" key="3">
    <source>
        <dbReference type="ARBA" id="ARBA00023082"/>
    </source>
</evidence>
<dbReference type="InterPro" id="IPR007627">
    <property type="entry name" value="RNA_pol_sigma70_r2"/>
</dbReference>
<comment type="similarity">
    <text evidence="1">Belongs to the sigma-70 factor family. ECF subfamily.</text>
</comment>
<dbReference type="Proteomes" id="UP000627292">
    <property type="component" value="Unassembled WGS sequence"/>
</dbReference>
<dbReference type="InterPro" id="IPR013249">
    <property type="entry name" value="RNA_pol_sigma70_r4_t2"/>
</dbReference>
<keyword evidence="8" id="KW-1185">Reference proteome</keyword>
<dbReference type="InterPro" id="IPR013325">
    <property type="entry name" value="RNA_pol_sigma_r2"/>
</dbReference>
<keyword evidence="7" id="KW-0240">DNA-directed RNA polymerase</keyword>
<dbReference type="RefSeq" id="WP_188952414.1">
    <property type="nucleotide sequence ID" value="NZ_BMIB01000002.1"/>
</dbReference>
<dbReference type="GO" id="GO:0000428">
    <property type="term" value="C:DNA-directed RNA polymerase complex"/>
    <property type="evidence" value="ECO:0007669"/>
    <property type="project" value="UniProtKB-KW"/>
</dbReference>
<accession>A0A917IXP9</accession>
<dbReference type="PANTHER" id="PTHR43133">
    <property type="entry name" value="RNA POLYMERASE ECF-TYPE SIGMA FACTO"/>
    <property type="match status" value="1"/>
</dbReference>
<dbReference type="NCBIfam" id="TIGR02937">
    <property type="entry name" value="sigma70-ECF"/>
    <property type="match status" value="1"/>
</dbReference>
<keyword evidence="2" id="KW-0805">Transcription regulation</keyword>
<evidence type="ECO:0000259" key="6">
    <source>
        <dbReference type="Pfam" id="PF08281"/>
    </source>
</evidence>